<keyword evidence="13" id="KW-0756">Sterol biosynthesis</keyword>
<comment type="subcellular location">
    <subcellularLocation>
        <location evidence="1">Cytoplasm</location>
        <location evidence="1">Cytosol</location>
    </subcellularLocation>
</comment>
<keyword evidence="14" id="KW-0443">Lipid metabolism</keyword>
<keyword evidence="5" id="KW-0444">Lipid biosynthesis</keyword>
<evidence type="ECO:0000256" key="18">
    <source>
        <dbReference type="PIRSR" id="PIRSR036639-1"/>
    </source>
</evidence>
<protein>
    <recommendedName>
        <fullName evidence="17">Phosphomevalonate kinase</fullName>
        <ecNumber evidence="3">2.7.4.2</ecNumber>
    </recommendedName>
</protein>
<feature type="binding site" evidence="18">
    <location>
        <position position="210"/>
    </location>
    <ligand>
        <name>substrate</name>
    </ligand>
</feature>
<dbReference type="GO" id="GO:0005524">
    <property type="term" value="F:ATP binding"/>
    <property type="evidence" value="ECO:0007669"/>
    <property type="project" value="UniProtKB-KW"/>
</dbReference>
<dbReference type="SUPFAM" id="SSF52540">
    <property type="entry name" value="P-loop containing nucleoside triphosphate hydrolases"/>
    <property type="match status" value="1"/>
</dbReference>
<sequence length="233" mass="27158">MFKKEHFNRLKVEILKYGGHSKSERPCVFEGVMVQESTSVCVVFSGKRKSGKDYTVNRLTNLLQCNHLSCLVVRISEPIKSYFAEHYGLDLSELLSSNKYKEKYRKQMIDWMEQEIKQDPYIFTRKSLLESIRRCGIPHPDIIIISDARRTNDVEYLIRTFGRSKCLLIRIVTPIEVRIERGWSYVDGVDNAMSECGLDEFTCWDYILSNDGDESAFKNHLNDIVALIKEVRK</sequence>
<dbReference type="WBParaSite" id="SMTH1_46170.2">
    <property type="protein sequence ID" value="SMTH1_46170.2"/>
    <property type="gene ID" value="SMTH1_46170"/>
</dbReference>
<dbReference type="Proteomes" id="UP000050791">
    <property type="component" value="Unassembled WGS sequence"/>
</dbReference>
<keyword evidence="8 18" id="KW-0547">Nucleotide-binding</keyword>
<keyword evidence="15" id="KW-1207">Sterol metabolism</keyword>
<evidence type="ECO:0000256" key="16">
    <source>
        <dbReference type="ARBA" id="ARBA00023221"/>
    </source>
</evidence>
<evidence type="ECO:0000256" key="3">
    <source>
        <dbReference type="ARBA" id="ARBA00012958"/>
    </source>
</evidence>
<dbReference type="InterPro" id="IPR005919">
    <property type="entry name" value="Pmev_kin_anim"/>
</dbReference>
<evidence type="ECO:0000256" key="14">
    <source>
        <dbReference type="ARBA" id="ARBA00023098"/>
    </source>
</evidence>
<accession>A0AA85BD85</accession>
<keyword evidence="6" id="KW-0153">Cholesterol metabolism</keyword>
<comment type="pathway">
    <text evidence="2">Isoprenoid biosynthesis; isopentenyl diphosphate biosynthesis via mevalonate pathway; isopentenyl diphosphate from (R)-mevalonate: step 2/3.</text>
</comment>
<evidence type="ECO:0000256" key="11">
    <source>
        <dbReference type="ARBA" id="ARBA00022840"/>
    </source>
</evidence>
<evidence type="ECO:0000256" key="15">
    <source>
        <dbReference type="ARBA" id="ARBA00023166"/>
    </source>
</evidence>
<dbReference type="EC" id="2.7.4.2" evidence="3"/>
<dbReference type="InterPro" id="IPR027417">
    <property type="entry name" value="P-loop_NTPase"/>
</dbReference>
<evidence type="ECO:0000256" key="1">
    <source>
        <dbReference type="ARBA" id="ARBA00004514"/>
    </source>
</evidence>
<dbReference type="PANTHER" id="PTHR13101:SF1">
    <property type="entry name" value="PHOSPHOMEVALONATE KINASE"/>
    <property type="match status" value="1"/>
</dbReference>
<dbReference type="AlphaFoldDB" id="A0AA85BD85"/>
<evidence type="ECO:0000256" key="7">
    <source>
        <dbReference type="ARBA" id="ARBA00022679"/>
    </source>
</evidence>
<evidence type="ECO:0000256" key="10">
    <source>
        <dbReference type="ARBA" id="ARBA00022778"/>
    </source>
</evidence>
<reference evidence="20" key="1">
    <citation type="submission" date="2023-11" db="UniProtKB">
        <authorList>
            <consortium name="WormBaseParasite"/>
        </authorList>
    </citation>
    <scope>IDENTIFICATION</scope>
</reference>
<keyword evidence="11 18" id="KW-0067">ATP-binding</keyword>
<keyword evidence="10" id="KW-0152">Cholesterol biosynthesis</keyword>
<feature type="binding site" evidence="18">
    <location>
        <position position="181"/>
    </location>
    <ligand>
        <name>ATP</name>
        <dbReference type="ChEBI" id="CHEBI:30616"/>
    </ligand>
</feature>
<evidence type="ECO:0000256" key="5">
    <source>
        <dbReference type="ARBA" id="ARBA00022516"/>
    </source>
</evidence>
<dbReference type="PIRSF" id="PIRSF036639">
    <property type="entry name" value="PMK_anim"/>
    <property type="match status" value="1"/>
</dbReference>
<proteinExistence type="predicted"/>
<evidence type="ECO:0000256" key="8">
    <source>
        <dbReference type="ARBA" id="ARBA00022741"/>
    </source>
</evidence>
<keyword evidence="7" id="KW-0808">Transferase</keyword>
<dbReference type="GO" id="GO:0005829">
    <property type="term" value="C:cytosol"/>
    <property type="evidence" value="ECO:0007669"/>
    <property type="project" value="UniProtKB-SubCell"/>
</dbReference>
<name>A0AA85BD85_9TREM</name>
<dbReference type="Pfam" id="PF04275">
    <property type="entry name" value="P-mevalo_kinase"/>
    <property type="match status" value="1"/>
</dbReference>
<evidence type="ECO:0000256" key="17">
    <source>
        <dbReference type="ARBA" id="ARBA00034549"/>
    </source>
</evidence>
<evidence type="ECO:0000313" key="19">
    <source>
        <dbReference type="Proteomes" id="UP000050791"/>
    </source>
</evidence>
<evidence type="ECO:0000256" key="4">
    <source>
        <dbReference type="ARBA" id="ARBA00022490"/>
    </source>
</evidence>
<evidence type="ECO:0000256" key="12">
    <source>
        <dbReference type="ARBA" id="ARBA00022955"/>
    </source>
</evidence>
<evidence type="ECO:0000313" key="20">
    <source>
        <dbReference type="WBParaSite" id="SMTH1_46170.2"/>
    </source>
</evidence>
<dbReference type="PANTHER" id="PTHR13101">
    <property type="entry name" value="PHOSPHOMEVALONATE KINASE"/>
    <property type="match status" value="1"/>
</dbReference>
<evidence type="ECO:0000256" key="2">
    <source>
        <dbReference type="ARBA" id="ARBA00005017"/>
    </source>
</evidence>
<dbReference type="GO" id="GO:0019287">
    <property type="term" value="P:isopentenyl diphosphate biosynthetic process, mevalonate pathway"/>
    <property type="evidence" value="ECO:0007669"/>
    <property type="project" value="TreeGrafter"/>
</dbReference>
<dbReference type="GO" id="GO:0004631">
    <property type="term" value="F:phosphomevalonate kinase activity"/>
    <property type="evidence" value="ECO:0007669"/>
    <property type="project" value="UniProtKB-EC"/>
</dbReference>
<keyword evidence="12" id="KW-0752">Steroid biosynthesis</keyword>
<keyword evidence="4" id="KW-0963">Cytoplasm</keyword>
<evidence type="ECO:0000256" key="6">
    <source>
        <dbReference type="ARBA" id="ARBA00022548"/>
    </source>
</evidence>
<evidence type="ECO:0000256" key="9">
    <source>
        <dbReference type="ARBA" id="ARBA00022777"/>
    </source>
</evidence>
<dbReference type="Gene3D" id="3.40.50.300">
    <property type="entry name" value="P-loop containing nucleotide triphosphate hydrolases"/>
    <property type="match status" value="1"/>
</dbReference>
<organism evidence="19 20">
    <name type="scientific">Schistosoma mattheei</name>
    <dbReference type="NCBI Taxonomy" id="31246"/>
    <lineage>
        <taxon>Eukaryota</taxon>
        <taxon>Metazoa</taxon>
        <taxon>Spiralia</taxon>
        <taxon>Lophotrochozoa</taxon>
        <taxon>Platyhelminthes</taxon>
        <taxon>Trematoda</taxon>
        <taxon>Digenea</taxon>
        <taxon>Strigeidida</taxon>
        <taxon>Schistosomatoidea</taxon>
        <taxon>Schistosomatidae</taxon>
        <taxon>Schistosoma</taxon>
    </lineage>
</organism>
<keyword evidence="9" id="KW-0418">Kinase</keyword>
<feature type="binding site" evidence="18">
    <location>
        <begin position="47"/>
        <end position="53"/>
    </location>
    <ligand>
        <name>ATP</name>
        <dbReference type="ChEBI" id="CHEBI:30616"/>
    </ligand>
</feature>
<dbReference type="GO" id="GO:0006695">
    <property type="term" value="P:cholesterol biosynthetic process"/>
    <property type="evidence" value="ECO:0007669"/>
    <property type="project" value="UniProtKB-KW"/>
</dbReference>
<keyword evidence="16" id="KW-0753">Steroid metabolism</keyword>
<evidence type="ECO:0000256" key="13">
    <source>
        <dbReference type="ARBA" id="ARBA00023011"/>
    </source>
</evidence>